<keyword evidence="9 11" id="KW-0378">Hydrolase</keyword>
<proteinExistence type="inferred from homology"/>
<dbReference type="InterPro" id="IPR000073">
    <property type="entry name" value="AB_hydrolase_1"/>
</dbReference>
<dbReference type="PANTHER" id="PTHR43722:SF1">
    <property type="entry name" value="PROLINE IMINOPEPTIDASE"/>
    <property type="match status" value="1"/>
</dbReference>
<keyword evidence="8 11" id="KW-0645">Protease</keyword>
<evidence type="ECO:0000256" key="7">
    <source>
        <dbReference type="ARBA" id="ARBA00022490"/>
    </source>
</evidence>
<dbReference type="GO" id="GO:0004177">
    <property type="term" value="F:aminopeptidase activity"/>
    <property type="evidence" value="ECO:0007669"/>
    <property type="project" value="UniProtKB-UniRule"/>
</dbReference>
<dbReference type="PRINTS" id="PR00793">
    <property type="entry name" value="PROAMNOPTASE"/>
</dbReference>
<evidence type="ECO:0000259" key="13">
    <source>
        <dbReference type="Pfam" id="PF00561"/>
    </source>
</evidence>
<dbReference type="EMBL" id="JH651384">
    <property type="protein sequence ID" value="EIJ34852.1"/>
    <property type="molecule type" value="Genomic_DNA"/>
</dbReference>
<evidence type="ECO:0000256" key="9">
    <source>
        <dbReference type="ARBA" id="ARBA00022801"/>
    </source>
</evidence>
<keyword evidence="15" id="KW-1185">Reference proteome</keyword>
<comment type="similarity">
    <text evidence="3 11">Belongs to the peptidase S33 family.</text>
</comment>
<dbReference type="GO" id="GO:0005737">
    <property type="term" value="C:cytoplasm"/>
    <property type="evidence" value="ECO:0007669"/>
    <property type="project" value="UniProtKB-SubCell"/>
</dbReference>
<feature type="active site" evidence="12">
    <location>
        <position position="258"/>
    </location>
</feature>
<evidence type="ECO:0000256" key="8">
    <source>
        <dbReference type="ARBA" id="ARBA00022670"/>
    </source>
</evidence>
<feature type="domain" description="AB hydrolase-1" evidence="13">
    <location>
        <begin position="27"/>
        <end position="288"/>
    </location>
</feature>
<evidence type="ECO:0000256" key="2">
    <source>
        <dbReference type="ARBA" id="ARBA00004496"/>
    </source>
</evidence>
<dbReference type="GO" id="GO:0006508">
    <property type="term" value="P:proteolysis"/>
    <property type="evidence" value="ECO:0007669"/>
    <property type="project" value="UniProtKB-KW"/>
</dbReference>
<evidence type="ECO:0000256" key="1">
    <source>
        <dbReference type="ARBA" id="ARBA00001585"/>
    </source>
</evidence>
<dbReference type="InterPro" id="IPR005944">
    <property type="entry name" value="Pro_iminopeptidase"/>
</dbReference>
<dbReference type="PIRSF" id="PIRSF006431">
    <property type="entry name" value="Pept_S33"/>
    <property type="match status" value="1"/>
</dbReference>
<comment type="catalytic activity">
    <reaction evidence="1 11">
        <text>Release of N-terminal proline from a peptide.</text>
        <dbReference type="EC" id="3.4.11.5"/>
    </reaction>
</comment>
<dbReference type="PANTHER" id="PTHR43722">
    <property type="entry name" value="PROLINE IMINOPEPTIDASE"/>
    <property type="match status" value="1"/>
</dbReference>
<evidence type="ECO:0000256" key="4">
    <source>
        <dbReference type="ARBA" id="ARBA00012568"/>
    </source>
</evidence>
<feature type="active site" description="Proton donor" evidence="12">
    <location>
        <position position="285"/>
    </location>
</feature>
<comment type="subcellular location">
    <subcellularLocation>
        <location evidence="2 11">Cytoplasm</location>
    </subcellularLocation>
</comment>
<evidence type="ECO:0000256" key="6">
    <source>
        <dbReference type="ARBA" id="ARBA00022438"/>
    </source>
</evidence>
<dbReference type="InterPro" id="IPR029058">
    <property type="entry name" value="AB_hydrolase_fold"/>
</dbReference>
<reference evidence="15" key="1">
    <citation type="journal article" date="2011" name="Stand. Genomic Sci.">
        <title>Genome sequence of the filamentous, gliding Thiothrix nivea neotype strain (JP2(T)).</title>
        <authorList>
            <person name="Lapidus A."/>
            <person name="Nolan M."/>
            <person name="Lucas S."/>
            <person name="Glavina Del Rio T."/>
            <person name="Tice H."/>
            <person name="Cheng J.F."/>
            <person name="Tapia R."/>
            <person name="Han C."/>
            <person name="Goodwin L."/>
            <person name="Pitluck S."/>
            <person name="Liolios K."/>
            <person name="Pagani I."/>
            <person name="Ivanova N."/>
            <person name="Huntemann M."/>
            <person name="Mavromatis K."/>
            <person name="Mikhailova N."/>
            <person name="Pati A."/>
            <person name="Chen A."/>
            <person name="Palaniappan K."/>
            <person name="Land M."/>
            <person name="Brambilla E.M."/>
            <person name="Rohde M."/>
            <person name="Abt B."/>
            <person name="Verbarg S."/>
            <person name="Goker M."/>
            <person name="Bristow J."/>
            <person name="Eisen J.A."/>
            <person name="Markowitz V."/>
            <person name="Hugenholtz P."/>
            <person name="Kyrpides N.C."/>
            <person name="Klenk H.P."/>
            <person name="Woyke T."/>
        </authorList>
    </citation>
    <scope>NUCLEOTIDE SEQUENCE [LARGE SCALE GENOMIC DNA]</scope>
    <source>
        <strain evidence="15">ATCC 35100 / DSM 5205 / JP2</strain>
    </source>
</reference>
<evidence type="ECO:0000256" key="11">
    <source>
        <dbReference type="PIRNR" id="PIRNR006431"/>
    </source>
</evidence>
<organism evidence="14 15">
    <name type="scientific">Thiothrix nivea (strain ATCC 35100 / DSM 5205 / JP2)</name>
    <dbReference type="NCBI Taxonomy" id="870187"/>
    <lineage>
        <taxon>Bacteria</taxon>
        <taxon>Pseudomonadati</taxon>
        <taxon>Pseudomonadota</taxon>
        <taxon>Gammaproteobacteria</taxon>
        <taxon>Thiotrichales</taxon>
        <taxon>Thiotrichaceae</taxon>
        <taxon>Thiothrix</taxon>
    </lineage>
</organism>
<dbReference type="Pfam" id="PF00561">
    <property type="entry name" value="Abhydrolase_1"/>
    <property type="match status" value="1"/>
</dbReference>
<sequence length="313" mass="35268">MLEENLLATTYPHRIHYSVFGNPDGIPLLFIHGGPGAYARPEHAQFLCPQHFRIIQFDQRGCGRSLPSGSLLYNSTFHLLTDMEALRKHLGIERWVVYGGSWGATLALEYSKRYTTQVLALLLRGSFLGRKTDWDWFSQPDGVAQSIPEAYRQLRAALRCEPDDDIADALHRRLFEADASTETLYRYALAWDAWESAVMGLPAPGFNPDASVWQSRINSIRIYAYYGLHRWFLPPEGVLPGLERIRHIPGAIVHGLQDRVCQHAGAALLAEKLPRMRLKSIEAGHGMHESVMQQTVQQAANSLFAYLSSSKVL</sequence>
<name>A0A656HF72_THINJ</name>
<evidence type="ECO:0000256" key="5">
    <source>
        <dbReference type="ARBA" id="ARBA00021843"/>
    </source>
</evidence>
<evidence type="ECO:0000313" key="15">
    <source>
        <dbReference type="Proteomes" id="UP000005317"/>
    </source>
</evidence>
<accession>A0A656HF72</accession>
<evidence type="ECO:0000256" key="12">
    <source>
        <dbReference type="PIRSR" id="PIRSR006431-1"/>
    </source>
</evidence>
<keyword evidence="7 11" id="KW-0963">Cytoplasm</keyword>
<dbReference type="SUPFAM" id="SSF53474">
    <property type="entry name" value="alpha/beta-Hydrolases"/>
    <property type="match status" value="1"/>
</dbReference>
<dbReference type="EC" id="3.4.11.5" evidence="4 11"/>
<evidence type="ECO:0000256" key="3">
    <source>
        <dbReference type="ARBA" id="ARBA00010088"/>
    </source>
</evidence>
<evidence type="ECO:0000256" key="10">
    <source>
        <dbReference type="ARBA" id="ARBA00029605"/>
    </source>
</evidence>
<dbReference type="Gene3D" id="3.40.50.1820">
    <property type="entry name" value="alpha/beta hydrolase"/>
    <property type="match status" value="1"/>
</dbReference>
<protein>
    <recommendedName>
        <fullName evidence="5 11">Proline iminopeptidase</fullName>
        <shortName evidence="11">PIP</shortName>
        <ecNumber evidence="4 11">3.4.11.5</ecNumber>
    </recommendedName>
    <alternativeName>
        <fullName evidence="10 11">Prolyl aminopeptidase</fullName>
    </alternativeName>
</protein>
<keyword evidence="6 11" id="KW-0031">Aminopeptidase</keyword>
<feature type="active site" description="Nucleophile" evidence="12">
    <location>
        <position position="101"/>
    </location>
</feature>
<dbReference type="InterPro" id="IPR002410">
    <property type="entry name" value="Peptidase_S33"/>
</dbReference>
<evidence type="ECO:0000313" key="14">
    <source>
        <dbReference type="EMBL" id="EIJ34852.1"/>
    </source>
</evidence>
<dbReference type="Proteomes" id="UP000005317">
    <property type="component" value="Unassembled WGS sequence"/>
</dbReference>
<dbReference type="AlphaFoldDB" id="A0A656HF72"/>
<gene>
    <name evidence="14" type="ORF">Thini_2297</name>
</gene>